<evidence type="ECO:0000313" key="2">
    <source>
        <dbReference type="EMBL" id="GAG09975.1"/>
    </source>
</evidence>
<dbReference type="InterPro" id="IPR027417">
    <property type="entry name" value="P-loop_NTPase"/>
</dbReference>
<reference evidence="2" key="1">
    <citation type="journal article" date="2014" name="Front. Microbiol.">
        <title>High frequency of phylogenetically diverse reductive dehalogenase-homologous genes in deep subseafloor sedimentary metagenomes.</title>
        <authorList>
            <person name="Kawai M."/>
            <person name="Futagami T."/>
            <person name="Toyoda A."/>
            <person name="Takaki Y."/>
            <person name="Nishi S."/>
            <person name="Hori S."/>
            <person name="Arai W."/>
            <person name="Tsubouchi T."/>
            <person name="Morono Y."/>
            <person name="Uchiyama I."/>
            <person name="Ito T."/>
            <person name="Fujiyama A."/>
            <person name="Inagaki F."/>
            <person name="Takami H."/>
        </authorList>
    </citation>
    <scope>NUCLEOTIDE SEQUENCE</scope>
    <source>
        <strain evidence="2">Expedition CK06-06</strain>
    </source>
</reference>
<feature type="domain" description="Phage terminase large subunit N-terminal" evidence="1">
    <location>
        <begin position="40"/>
        <end position="228"/>
    </location>
</feature>
<organism evidence="2">
    <name type="scientific">marine sediment metagenome</name>
    <dbReference type="NCBI Taxonomy" id="412755"/>
    <lineage>
        <taxon>unclassified sequences</taxon>
        <taxon>metagenomes</taxon>
        <taxon>ecological metagenomes</taxon>
    </lineage>
</organism>
<dbReference type="Pfam" id="PF04466">
    <property type="entry name" value="Terminase_3"/>
    <property type="match status" value="1"/>
</dbReference>
<dbReference type="InterPro" id="IPR035412">
    <property type="entry name" value="Terminase_L_N"/>
</dbReference>
<name>X0UW71_9ZZZZ</name>
<dbReference type="Gene3D" id="3.40.50.300">
    <property type="entry name" value="P-loop containing nucleotide triphosphate hydrolases"/>
    <property type="match status" value="1"/>
</dbReference>
<protein>
    <recommendedName>
        <fullName evidence="1">Phage terminase large subunit N-terminal domain-containing protein</fullName>
    </recommendedName>
</protein>
<proteinExistence type="predicted"/>
<sequence>MLATAEPDTATEICAELLPPQAEFISAEPPPGLERVFEIMYSGAYGAGKSRALCLKAVLRVIGHPGAFEGLTRKTLVEMRQTTLRTLLEADGDLPAVLVPGTYHHRKTERTIHINGGGVIHYFGCDDHEAMRSLNLSGCGIDESTELDENEYLTLVGRVRRKAGAGLQVYSATNPGGTGHFLYKRFSVGDPSRRKPQCHVIHTRSEDNWMLPAAYLGTLSEFTGQYHDRYVLGKWGNFEGMIYAGWS</sequence>
<evidence type="ECO:0000259" key="1">
    <source>
        <dbReference type="Pfam" id="PF04466"/>
    </source>
</evidence>
<dbReference type="EMBL" id="BARS01028565">
    <property type="protein sequence ID" value="GAG09975.1"/>
    <property type="molecule type" value="Genomic_DNA"/>
</dbReference>
<gene>
    <name evidence="2" type="ORF">S01H1_44761</name>
</gene>
<comment type="caution">
    <text evidence="2">The sequence shown here is derived from an EMBL/GenBank/DDBJ whole genome shotgun (WGS) entry which is preliminary data.</text>
</comment>
<accession>X0UW71</accession>
<feature type="non-terminal residue" evidence="2">
    <location>
        <position position="247"/>
    </location>
</feature>
<dbReference type="AlphaFoldDB" id="X0UW71"/>